<gene>
    <name evidence="2" type="ORF">AXF42_Ash000417</name>
</gene>
<organism evidence="2 3">
    <name type="scientific">Apostasia shenzhenica</name>
    <dbReference type="NCBI Taxonomy" id="1088818"/>
    <lineage>
        <taxon>Eukaryota</taxon>
        <taxon>Viridiplantae</taxon>
        <taxon>Streptophyta</taxon>
        <taxon>Embryophyta</taxon>
        <taxon>Tracheophyta</taxon>
        <taxon>Spermatophyta</taxon>
        <taxon>Magnoliopsida</taxon>
        <taxon>Liliopsida</taxon>
        <taxon>Asparagales</taxon>
        <taxon>Orchidaceae</taxon>
        <taxon>Apostasioideae</taxon>
        <taxon>Apostasia</taxon>
    </lineage>
</organism>
<reference evidence="2 3" key="1">
    <citation type="journal article" date="2017" name="Nature">
        <title>The Apostasia genome and the evolution of orchids.</title>
        <authorList>
            <person name="Zhang G.Q."/>
            <person name="Liu K.W."/>
            <person name="Li Z."/>
            <person name="Lohaus R."/>
            <person name="Hsiao Y.Y."/>
            <person name="Niu S.C."/>
            <person name="Wang J.Y."/>
            <person name="Lin Y.C."/>
            <person name="Xu Q."/>
            <person name="Chen L.J."/>
            <person name="Yoshida K."/>
            <person name="Fujiwara S."/>
            <person name="Wang Z.W."/>
            <person name="Zhang Y.Q."/>
            <person name="Mitsuda N."/>
            <person name="Wang M."/>
            <person name="Liu G.H."/>
            <person name="Pecoraro L."/>
            <person name="Huang H.X."/>
            <person name="Xiao X.J."/>
            <person name="Lin M."/>
            <person name="Wu X.Y."/>
            <person name="Wu W.L."/>
            <person name="Chen Y.Y."/>
            <person name="Chang S.B."/>
            <person name="Sakamoto S."/>
            <person name="Ohme-Takagi M."/>
            <person name="Yagi M."/>
            <person name="Zeng S.J."/>
            <person name="Shen C.Y."/>
            <person name="Yeh C.M."/>
            <person name="Luo Y.B."/>
            <person name="Tsai W.C."/>
            <person name="Van de Peer Y."/>
            <person name="Liu Z.J."/>
        </authorList>
    </citation>
    <scope>NUCLEOTIDE SEQUENCE [LARGE SCALE GENOMIC DNA]</scope>
    <source>
        <strain evidence="3">cv. Shenzhen</strain>
        <tissue evidence="2">Stem</tissue>
    </source>
</reference>
<name>A0A2I0AGA4_9ASPA</name>
<keyword evidence="3" id="KW-1185">Reference proteome</keyword>
<dbReference type="Proteomes" id="UP000236161">
    <property type="component" value="Unassembled WGS sequence"/>
</dbReference>
<dbReference type="AlphaFoldDB" id="A0A2I0AGA4"/>
<feature type="compositionally biased region" description="Basic residues" evidence="1">
    <location>
        <begin position="56"/>
        <end position="65"/>
    </location>
</feature>
<dbReference type="EMBL" id="KZ451982">
    <property type="protein sequence ID" value="PKA54582.1"/>
    <property type="molecule type" value="Genomic_DNA"/>
</dbReference>
<accession>A0A2I0AGA4</accession>
<protein>
    <submittedName>
        <fullName evidence="2">Uncharacterized protein</fullName>
    </submittedName>
</protein>
<proteinExistence type="predicted"/>
<evidence type="ECO:0000313" key="2">
    <source>
        <dbReference type="EMBL" id="PKA54582.1"/>
    </source>
</evidence>
<evidence type="ECO:0000313" key="3">
    <source>
        <dbReference type="Proteomes" id="UP000236161"/>
    </source>
</evidence>
<evidence type="ECO:0000256" key="1">
    <source>
        <dbReference type="SAM" id="MobiDB-lite"/>
    </source>
</evidence>
<feature type="region of interest" description="Disordered" evidence="1">
    <location>
        <begin position="33"/>
        <end position="70"/>
    </location>
</feature>
<feature type="region of interest" description="Disordered" evidence="1">
    <location>
        <begin position="193"/>
        <end position="216"/>
    </location>
</feature>
<feature type="region of interest" description="Disordered" evidence="1">
    <location>
        <begin position="104"/>
        <end position="131"/>
    </location>
</feature>
<sequence length="243" mass="27071">MKQNQNYETQFTEFIHSTPSTENRVKLDGKLKKATSYNRGKPRCLRRRDRGDPWGRHRKQGKQPRRIAGGCHSPRRRVQVKPFLGNRQLLCHRRFRRPGIRRPAERVGDQRGNGAEGVRRRAGIGFHSDGRDHGADHLQVLHAAPALVKLERRLPGPRRPRLRWQGGLRCGDSSAGEHLNDLLEGGAVGLDEGRRVTGARSPRSRGGRRVQSSAGGGAAAAAATAAAGNIHLMDPPKIRFWEL</sequence>